<dbReference type="OrthoDB" id="566238at2759"/>
<dbReference type="PANTHER" id="PTHR44542:SF14">
    <property type="entry name" value="PROTEIN HIGH ARSENIC CONTENT 1, MITOCHONDRIAL-RELATED"/>
    <property type="match status" value="1"/>
</dbReference>
<dbReference type="SUPFAM" id="SSF52821">
    <property type="entry name" value="Rhodanese/Cell cycle control phosphatase"/>
    <property type="match status" value="1"/>
</dbReference>
<dbReference type="PANTHER" id="PTHR44542">
    <property type="entry name" value="THIOSULFATE SULFURTRANSFERASE 18"/>
    <property type="match status" value="1"/>
</dbReference>
<dbReference type="EMBL" id="JAKOGI010000002">
    <property type="protein sequence ID" value="KAJ8452989.1"/>
    <property type="molecule type" value="Genomic_DNA"/>
</dbReference>
<protein>
    <recommendedName>
        <fullName evidence="1">Rhodanese domain-containing protein</fullName>
    </recommendedName>
</protein>
<dbReference type="Gene3D" id="3.40.250.10">
    <property type="entry name" value="Rhodanese-like domain"/>
    <property type="match status" value="1"/>
</dbReference>
<dbReference type="Proteomes" id="UP001153076">
    <property type="component" value="Unassembled WGS sequence"/>
</dbReference>
<evidence type="ECO:0000313" key="2">
    <source>
        <dbReference type="EMBL" id="KAJ8452989.1"/>
    </source>
</evidence>
<dbReference type="Pfam" id="PF00581">
    <property type="entry name" value="Rhodanese"/>
    <property type="match status" value="1"/>
</dbReference>
<dbReference type="PROSITE" id="PS50206">
    <property type="entry name" value="RHODANESE_3"/>
    <property type="match status" value="1"/>
</dbReference>
<evidence type="ECO:0000313" key="3">
    <source>
        <dbReference type="Proteomes" id="UP001153076"/>
    </source>
</evidence>
<dbReference type="InterPro" id="IPR036873">
    <property type="entry name" value="Rhodanese-like_dom_sf"/>
</dbReference>
<name>A0A9Q1L0D0_9CARY</name>
<dbReference type="InterPro" id="IPR044684">
    <property type="entry name" value="STR17/STR18/HARC1-like"/>
</dbReference>
<keyword evidence="3" id="KW-1185">Reference proteome</keyword>
<dbReference type="SMART" id="SM00450">
    <property type="entry name" value="RHOD"/>
    <property type="match status" value="1"/>
</dbReference>
<dbReference type="InterPro" id="IPR001763">
    <property type="entry name" value="Rhodanese-like_dom"/>
</dbReference>
<comment type="caution">
    <text evidence="2">The sequence shown here is derived from an EMBL/GenBank/DDBJ whole genome shotgun (WGS) entry which is preliminary data.</text>
</comment>
<accession>A0A9Q1L0D0</accession>
<organism evidence="2 3">
    <name type="scientific">Carnegiea gigantea</name>
    <dbReference type="NCBI Taxonomy" id="171969"/>
    <lineage>
        <taxon>Eukaryota</taxon>
        <taxon>Viridiplantae</taxon>
        <taxon>Streptophyta</taxon>
        <taxon>Embryophyta</taxon>
        <taxon>Tracheophyta</taxon>
        <taxon>Spermatophyta</taxon>
        <taxon>Magnoliopsida</taxon>
        <taxon>eudicotyledons</taxon>
        <taxon>Gunneridae</taxon>
        <taxon>Pentapetalae</taxon>
        <taxon>Caryophyllales</taxon>
        <taxon>Cactineae</taxon>
        <taxon>Cactaceae</taxon>
        <taxon>Cactoideae</taxon>
        <taxon>Echinocereeae</taxon>
        <taxon>Carnegiea</taxon>
    </lineage>
</organism>
<dbReference type="CDD" id="cd00158">
    <property type="entry name" value="RHOD"/>
    <property type="match status" value="1"/>
</dbReference>
<dbReference type="GO" id="GO:0003824">
    <property type="term" value="F:catalytic activity"/>
    <property type="evidence" value="ECO:0007669"/>
    <property type="project" value="InterPro"/>
</dbReference>
<gene>
    <name evidence="2" type="ORF">Cgig2_014752</name>
</gene>
<reference evidence="2" key="1">
    <citation type="submission" date="2022-04" db="EMBL/GenBank/DDBJ databases">
        <title>Carnegiea gigantea Genome sequencing and assembly v2.</title>
        <authorList>
            <person name="Copetti D."/>
            <person name="Sanderson M.J."/>
            <person name="Burquez A."/>
            <person name="Wojciechowski M.F."/>
        </authorList>
    </citation>
    <scope>NUCLEOTIDE SEQUENCE</scope>
    <source>
        <strain evidence="2">SGP5-SGP5p</strain>
        <tissue evidence="2">Aerial part</tissue>
    </source>
</reference>
<dbReference type="AlphaFoldDB" id="A0A9Q1L0D0"/>
<evidence type="ECO:0000259" key="1">
    <source>
        <dbReference type="PROSITE" id="PS50206"/>
    </source>
</evidence>
<feature type="domain" description="Rhodanese" evidence="1">
    <location>
        <begin position="22"/>
        <end position="104"/>
    </location>
</feature>
<sequence>MAASNGQSEDVNVDVYTAKGLLATGYRYLDVRTKGEFDEGHVEDALNIPYMFITEEGRLKNPDFLAQVSEVCKKSDKLVVGFEGVSNMEGGYSAWVDAGFAGENAEKQTSQNTFDSTNSESIKTCNHLHKETPAGPEHLVPSSSGFPLVPFPFSPAFKRQDAVT</sequence>
<proteinExistence type="predicted"/>